<evidence type="ECO:0000259" key="2">
    <source>
        <dbReference type="Pfam" id="PF03432"/>
    </source>
</evidence>
<feature type="domain" description="MobA/VirD2-like nuclease" evidence="2">
    <location>
        <begin position="27"/>
        <end position="163"/>
    </location>
</feature>
<dbReference type="Pfam" id="PF03432">
    <property type="entry name" value="Relaxase"/>
    <property type="match status" value="1"/>
</dbReference>
<reference evidence="3 4" key="1">
    <citation type="submission" date="2020-06" db="EMBL/GenBank/DDBJ databases">
        <title>Characterization of fructooligosaccharide metabolism and fructooligosaccharide-degrading enzymes in human commensal butyrate producers.</title>
        <authorList>
            <person name="Tanno H."/>
            <person name="Fujii T."/>
            <person name="Hirano K."/>
            <person name="Maeno S."/>
            <person name="Tonozuka T."/>
            <person name="Sakamoto M."/>
            <person name="Ohkuma M."/>
            <person name="Tochio T."/>
            <person name="Endo A."/>
        </authorList>
    </citation>
    <scope>NUCLEOTIDE SEQUENCE [LARGE SCALE GENOMIC DNA]</scope>
    <source>
        <strain evidence="3 4">JCM 31056</strain>
    </source>
</reference>
<proteinExistence type="predicted"/>
<sequence length="477" mass="55039">MAISKIKPRHASEGKTIAQILKDRLDYNENPDKTRDGLLVKTYQCNADTAWKEFTVSKQIYTSITGRTRKPKEDVISYLLIQSFKSGEITPEDATELGYQLAMEFTEGQHQFVVATHTDRHHIHCHIEFNSTTLDCTHKFNNYKDTYRTIRKISDRLCAEHGLSVISEPKEKGQHYAEWAHERRGTSWKAALKNTIDRVLPTVRTFDDFLAAMRREGYEVRQDGKYLKFRAVGAGQERYTRAKTLGADYTEEALRERVGKPPIRAKHRTGRTADPAKINLIVDIQSRLRGRGPGYERWLKVHNLKEAAKTLTYLTEHGITEYAALEKLAAEQIAKRDAAVTTIRQYEQRMERIADLRTHIVNYAKTRDIYLQYRKLPAAKKAAFASAHEDELMLHRAAKQAFEEYGEKKLPAIKDLQAEYKELLGKKRVAYAEYRPLKQQAQELENVKKNVDSLLQIDAAQQEREAEKSRSEQSQAR</sequence>
<organism evidence="3 4">
    <name type="scientific">Butyricicoccus faecihominis</name>
    <dbReference type="NCBI Taxonomy" id="1712515"/>
    <lineage>
        <taxon>Bacteria</taxon>
        <taxon>Bacillati</taxon>
        <taxon>Bacillota</taxon>
        <taxon>Clostridia</taxon>
        <taxon>Eubacteriales</taxon>
        <taxon>Butyricicoccaceae</taxon>
        <taxon>Butyricicoccus</taxon>
    </lineage>
</organism>
<evidence type="ECO:0000313" key="3">
    <source>
        <dbReference type="EMBL" id="GFO88818.1"/>
    </source>
</evidence>
<dbReference type="EMBL" id="BLYJ01000026">
    <property type="protein sequence ID" value="GFO88818.1"/>
    <property type="molecule type" value="Genomic_DNA"/>
</dbReference>
<comment type="caution">
    <text evidence="3">The sequence shown here is derived from an EMBL/GenBank/DDBJ whole genome shotgun (WGS) entry which is preliminary data.</text>
</comment>
<dbReference type="Proteomes" id="UP000620147">
    <property type="component" value="Unassembled WGS sequence"/>
</dbReference>
<keyword evidence="4" id="KW-1185">Reference proteome</keyword>
<evidence type="ECO:0000256" key="1">
    <source>
        <dbReference type="SAM" id="MobiDB-lite"/>
    </source>
</evidence>
<name>A0ABQ1E1Q5_9FIRM</name>
<evidence type="ECO:0000313" key="4">
    <source>
        <dbReference type="Proteomes" id="UP000620147"/>
    </source>
</evidence>
<feature type="region of interest" description="Disordered" evidence="1">
    <location>
        <begin position="458"/>
        <end position="477"/>
    </location>
</feature>
<protein>
    <recommendedName>
        <fullName evidence="2">MobA/VirD2-like nuclease domain-containing protein</fullName>
    </recommendedName>
</protein>
<dbReference type="RefSeq" id="WP_188885797.1">
    <property type="nucleotide sequence ID" value="NZ_BLYJ01000026.1"/>
</dbReference>
<feature type="compositionally biased region" description="Basic and acidic residues" evidence="1">
    <location>
        <begin position="461"/>
        <end position="471"/>
    </location>
</feature>
<gene>
    <name evidence="3" type="ORF">BUFA31_19820</name>
</gene>
<accession>A0ABQ1E1Q5</accession>
<dbReference type="InterPro" id="IPR005094">
    <property type="entry name" value="Endonuclease_MobA/VirD2"/>
</dbReference>